<dbReference type="InterPro" id="IPR000719">
    <property type="entry name" value="Prot_kinase_dom"/>
</dbReference>
<proteinExistence type="inferred from homology"/>
<keyword evidence="8 15" id="KW-0067">ATP-binding</keyword>
<dbReference type="Gene3D" id="2.60.40.10">
    <property type="entry name" value="Immunoglobulins"/>
    <property type="match status" value="7"/>
</dbReference>
<dbReference type="PRINTS" id="PR00109">
    <property type="entry name" value="TYRKINASE"/>
</dbReference>
<dbReference type="InterPro" id="IPR011009">
    <property type="entry name" value="Kinase-like_dom_sf"/>
</dbReference>
<evidence type="ECO:0000256" key="5">
    <source>
        <dbReference type="ARBA" id="ARBA00022737"/>
    </source>
</evidence>
<evidence type="ECO:0000313" key="21">
    <source>
        <dbReference type="Proteomes" id="UP000002279"/>
    </source>
</evidence>
<evidence type="ECO:0000256" key="17">
    <source>
        <dbReference type="SAM" id="MobiDB-lite"/>
    </source>
</evidence>
<dbReference type="InterPro" id="IPR011042">
    <property type="entry name" value="6-blade_b-propeller_TolB-like"/>
</dbReference>
<dbReference type="Ensembl" id="ENSOANT00000071588.1">
    <property type="protein sequence ID" value="ENSOANP00000046486.1"/>
    <property type="gene ID" value="ENSOANG00000012474.2"/>
</dbReference>
<reference evidence="20" key="2">
    <citation type="submission" date="2025-08" db="UniProtKB">
        <authorList>
            <consortium name="Ensembl"/>
        </authorList>
    </citation>
    <scope>IDENTIFICATION</scope>
    <source>
        <strain evidence="20">Glennie</strain>
    </source>
</reference>
<evidence type="ECO:0000256" key="10">
    <source>
        <dbReference type="ARBA" id="ARBA00023136"/>
    </source>
</evidence>
<dbReference type="Pfam" id="PF07714">
    <property type="entry name" value="PK_Tyr_Ser-Thr"/>
    <property type="match status" value="1"/>
</dbReference>
<dbReference type="GO" id="GO:0007169">
    <property type="term" value="P:cell surface receptor protein tyrosine kinase signaling pathway"/>
    <property type="evidence" value="ECO:0007669"/>
    <property type="project" value="InterPro"/>
</dbReference>
<evidence type="ECO:0000256" key="2">
    <source>
        <dbReference type="ARBA" id="ARBA00022553"/>
    </source>
</evidence>
<organism evidence="20 21">
    <name type="scientific">Ornithorhynchus anatinus</name>
    <name type="common">Duckbill platypus</name>
    <dbReference type="NCBI Taxonomy" id="9258"/>
    <lineage>
        <taxon>Eukaryota</taxon>
        <taxon>Metazoa</taxon>
        <taxon>Chordata</taxon>
        <taxon>Craniata</taxon>
        <taxon>Vertebrata</taxon>
        <taxon>Euteleostomi</taxon>
        <taxon>Mammalia</taxon>
        <taxon>Monotremata</taxon>
        <taxon>Ornithorhynchidae</taxon>
        <taxon>Ornithorhynchus</taxon>
    </lineage>
</organism>
<dbReference type="InterPro" id="IPR008266">
    <property type="entry name" value="Tyr_kinase_AS"/>
</dbReference>
<dbReference type="PROSITE" id="PS00239">
    <property type="entry name" value="RECEPTOR_TYR_KIN_II"/>
    <property type="match status" value="1"/>
</dbReference>
<comment type="catalytic activity">
    <reaction evidence="14 16">
        <text>L-tyrosyl-[protein] + ATP = O-phospho-L-tyrosyl-[protein] + ADP + H(+)</text>
        <dbReference type="Rhea" id="RHEA:10596"/>
        <dbReference type="Rhea" id="RHEA-COMP:10136"/>
        <dbReference type="Rhea" id="RHEA-COMP:20101"/>
        <dbReference type="ChEBI" id="CHEBI:15378"/>
        <dbReference type="ChEBI" id="CHEBI:30616"/>
        <dbReference type="ChEBI" id="CHEBI:46858"/>
        <dbReference type="ChEBI" id="CHEBI:61978"/>
        <dbReference type="ChEBI" id="CHEBI:456216"/>
        <dbReference type="EC" id="2.7.10.1"/>
    </reaction>
</comment>
<dbReference type="SUPFAM" id="SSF56112">
    <property type="entry name" value="Protein kinase-like (PK-like)"/>
    <property type="match status" value="1"/>
</dbReference>
<dbReference type="GO" id="GO:0004714">
    <property type="term" value="F:transmembrane receptor protein tyrosine kinase activity"/>
    <property type="evidence" value="ECO:0007669"/>
    <property type="project" value="UniProtKB-EC"/>
</dbReference>
<dbReference type="InterPro" id="IPR002011">
    <property type="entry name" value="Tyr_kinase_rcpt_2_CS"/>
</dbReference>
<keyword evidence="2 16" id="KW-0597">Phosphoprotein</keyword>
<dbReference type="InterPro" id="IPR013783">
    <property type="entry name" value="Ig-like_fold"/>
</dbReference>
<keyword evidence="9" id="KW-1133">Transmembrane helix</keyword>
<keyword evidence="21" id="KW-1185">Reference proteome</keyword>
<sequence>TCFLQSPICRWLQDLICCRFPAGHTPSPTAPFASSIGAHAVTLGWKPANVAGVKYVVQWQFSRLPGSWSYTEPVSEPVYTAQPLHAFTEYTFRVVWIVTAQLHLSSPPSTSYRTLATGVPETAPLIRELCSVSPDVVEVGWSLPLFPGGPVTGYNLRLASDHQTLDAGTQATSFQFSSVLPNTTYRFSIRAVGQVDQGPEAEANVTTAPSSTVQEQAQWLFLSRENSLRKRFLEHFVEEAHCLPTDGRSQRITGIAVNVQRQLVYFCEGNVIWVKDATDMGDASGLHVFYNGSGTVSSVSVDWLYGKIYFIMSERVWNCDLALCSVPEDITPPSIVSLKKLVVDPYNGFIFYLVDAGVFRVDLGPRGSGEAAVEDARPVLSSRALQDFAVSFRSQQLVYFNLTDRVFTATALDGSARLALTPPTTLADVSSLAHGDGALVVTDGRRVFRQEGGRFNELIVDCSLVEPEEGGGLGNLVLLSPSIQPYPLPSRPRSLVALFGSQEAAIRWRPPSASRNTGELLCPSAWQNWTYDVQVSGQALVDGASLFPNVTDTQLVISALRNNTQYSVTVRARSPAGTGPWAEPFVGTTLKPAVETPFILAVGPDGLWQQPLTGFGPGELLSSEIRNVSGLDWHGGTLFYSDSSGNVWQWRPEGAAGGPVKDRVPGITGAGALAFEWMGQHLYWASKANLIQRRSFRTGRRDTVVRARFSVNDLAVDSSRGYLYWTTARSVESARLNGEDSLVLQLQPPFSDKQVMALTPNLGGGLLYWLVRDNQCTHLYSAPLRGKEVEGANVTKFAQWSLSAISQPALTYYSGRLFWIDGLGFLTSQEVAQNTAVPVSDPAEFSRLTLVHQSLRPLPGNVSSRPEVIPSSVPASSFRIDGNASSFRVLWSAPPPLGWGAIFYCAELGAHPGVSGKWFLFQAPVQKSPVLILEGLAPYSPFLLSVTPYSYWGKGPQTTVTLRAPQSVPSAPENPRIFTVSRRGDKHLREAGLEFRWDKPRQDNGALENFEIFYQLSGPKDANEITRGWVVANVSSPGTTFRLEDVGPEHIIRFQVRGEGEGISTETHLVPHLVTVHGDQLALLDTDQHQTMWSVQAKEAIGTVGYLADKETVFVTCGGSLLLLHVHNNVTSELFEGALVHDTTAVAVDWISRHLFLAWKTVRNETQIWAIDLERRVKSLRDLEIRLGSKNSTVVSFSVYPFLSRLYWTEASELGHQMFYHDIARGTQHRILGHPVGTPAPGRCRVAAPELGGALAIDSSDPLQPLIYFIRGRHEVWATDPEGGRCQEVARGLALSVTVDEQFLYWTVEVPDGTVIYQADKRGGTLRSHLATPGWQRILASSPALQPLPEKACVDLVPSLKKPTVLSTTNTSLKLLLPPAVARRPCPGITGPTPTYLVHYGLVTDNQQPEPRTQEFQEPIALLEGLNPFSNYTIRVTVMNYFSDPHEEPPLGEEIQGTTQQGVPGAVDSVRAAALSDTSIGVSWGAPRLPNGPRASVRYQIAVDRLPPSPEIPLNRSLLPGGRLTWAIRHLSSGRRYQLKVLACHPEEPWCTESPVVAAETARAPERPLLLLLGNTSLQLAWKAPAANLTAFWFELQKWEYQERFRANAMCSPGPEHTCTITGLRPSTGYGLRVFVEFVGGAKSASPSASFKTTAGVPERPGIPKLLEGNKNSVQWKEAEDNGSNLTYHLLEIRKIINNNNNNTNCAWAVVFNGSCQGICTWKSQHRSGVFQFRAAAANRLGLGEYSGISEDISLVKGTPLSPETGSGWPVPLGGAGLIFTVPPPAAWHSNEKQYGVVDREDKELADLRGRDNVGLAKACYAIQTLPTRHEIECLPAFPRDQLTLKLLLGSGAFGEVYEGTALDILGEGSGETKVAVKTLKKGATDQEKMEFLKEAHLMSKFDHPNILKQLGVCLFNEPQYLILELMEGGDLLTYLRRARVPTFQAPLLSLVDLVELCVDISEGCVYLEKMHFIHRDLAARNCLMSVKDYGSLSRKVKIGDFGLARDVYKQDYYRKRGEGLLPIRWMAPESLVDGIFTTRSDVWAFGVLVWEILTLGHQPYPGQSNLEVLHLVQTGGRLEKPRACPSSLWDLLSQCWADDPSQRPSFGHLRDSLRNLQASPLDQPSRGGDTGAPRGVANEAFEGKSGPFCFLAGTGPFISWTERRESCAQREPI</sequence>
<evidence type="ECO:0000313" key="20">
    <source>
        <dbReference type="Ensembl" id="ENSOANP00000046486.1"/>
    </source>
</evidence>
<keyword evidence="11" id="KW-0829">Tyrosine-protein kinase</keyword>
<evidence type="ECO:0000256" key="13">
    <source>
        <dbReference type="ARBA" id="ARBA00023180"/>
    </source>
</evidence>
<dbReference type="InterPro" id="IPR020635">
    <property type="entry name" value="Tyr_kinase_cat_dom"/>
</dbReference>
<feature type="domain" description="Fibronectin type-III" evidence="19">
    <location>
        <begin position="1466"/>
        <end position="1561"/>
    </location>
</feature>
<dbReference type="PANTHER" id="PTHR24416">
    <property type="entry name" value="TYROSINE-PROTEIN KINASE RECEPTOR"/>
    <property type="match status" value="1"/>
</dbReference>
<dbReference type="FunFam" id="2.60.40.10:FF:000984">
    <property type="entry name" value="Tyrosine-protein kinase receptor"/>
    <property type="match status" value="1"/>
</dbReference>
<protein>
    <recommendedName>
        <fullName evidence="16">Tyrosine-protein kinase receptor</fullName>
        <ecNumber evidence="16">2.7.10.1</ecNumber>
    </recommendedName>
</protein>
<gene>
    <name evidence="20" type="primary">ROS1</name>
</gene>
<comment type="subcellular location">
    <subcellularLocation>
        <location evidence="1">Membrane</location>
        <topology evidence="1">Single-pass type I membrane protein</topology>
    </subcellularLocation>
</comment>
<dbReference type="InterPro" id="IPR036116">
    <property type="entry name" value="FN3_sf"/>
</dbReference>
<dbReference type="CDD" id="cd05044">
    <property type="entry name" value="PTKc_c-ros"/>
    <property type="match status" value="1"/>
</dbReference>
<dbReference type="Gene3D" id="2.120.10.30">
    <property type="entry name" value="TolB, C-terminal domain"/>
    <property type="match status" value="3"/>
</dbReference>
<keyword evidence="13" id="KW-0325">Glycoprotein</keyword>
<dbReference type="EC" id="2.7.10.1" evidence="16"/>
<dbReference type="Gene3D" id="1.10.510.10">
    <property type="entry name" value="Transferase(Phosphotransferase) domain 1"/>
    <property type="match status" value="1"/>
</dbReference>
<evidence type="ECO:0000259" key="18">
    <source>
        <dbReference type="PROSITE" id="PS50011"/>
    </source>
</evidence>
<dbReference type="InterPro" id="IPR003961">
    <property type="entry name" value="FN3_dom"/>
</dbReference>
<feature type="domain" description="Protein kinase" evidence="18">
    <location>
        <begin position="1843"/>
        <end position="2117"/>
    </location>
</feature>
<feature type="domain" description="Fibronectin type-III" evidence="19">
    <location>
        <begin position="488"/>
        <end position="592"/>
    </location>
</feature>
<dbReference type="SMART" id="SM00060">
    <property type="entry name" value="FN3"/>
    <property type="match status" value="8"/>
</dbReference>
<evidence type="ECO:0000256" key="12">
    <source>
        <dbReference type="ARBA" id="ARBA00023170"/>
    </source>
</evidence>
<evidence type="ECO:0000256" key="8">
    <source>
        <dbReference type="ARBA" id="ARBA00022840"/>
    </source>
</evidence>
<dbReference type="GeneTree" id="ENSGT00940000160831"/>
<keyword evidence="7" id="KW-0418">Kinase</keyword>
<keyword evidence="10" id="KW-0472">Membrane</keyword>
<dbReference type="FunFam" id="1.10.510.10:FF:000341">
    <property type="entry name" value="Tyrosine-protein kinase receptor"/>
    <property type="match status" value="1"/>
</dbReference>
<feature type="domain" description="Fibronectin type-III" evidence="19">
    <location>
        <begin position="27"/>
        <end position="122"/>
    </location>
</feature>
<dbReference type="Proteomes" id="UP000002279">
    <property type="component" value="Chromosome 2"/>
</dbReference>
<reference evidence="20 21" key="1">
    <citation type="journal article" date="2008" name="Nature">
        <title>Genome analysis of the platypus reveals unique signatures of evolution.</title>
        <authorList>
            <person name="Warren W.C."/>
            <person name="Hillier L.W."/>
            <person name="Marshall Graves J.A."/>
            <person name="Birney E."/>
            <person name="Ponting C.P."/>
            <person name="Grutzner F."/>
            <person name="Belov K."/>
            <person name="Miller W."/>
            <person name="Clarke L."/>
            <person name="Chinwalla A.T."/>
            <person name="Yang S.P."/>
            <person name="Heger A."/>
            <person name="Locke D.P."/>
            <person name="Miethke P."/>
            <person name="Waters P.D."/>
            <person name="Veyrunes F."/>
            <person name="Fulton L."/>
            <person name="Fulton B."/>
            <person name="Graves T."/>
            <person name="Wallis J."/>
            <person name="Puente X.S."/>
            <person name="Lopez-Otin C."/>
            <person name="Ordonez G.R."/>
            <person name="Eichler E.E."/>
            <person name="Chen L."/>
            <person name="Cheng Z."/>
            <person name="Deakin J.E."/>
            <person name="Alsop A."/>
            <person name="Thompson K."/>
            <person name="Kirby P."/>
            <person name="Papenfuss A.T."/>
            <person name="Wakefield M.J."/>
            <person name="Olender T."/>
            <person name="Lancet D."/>
            <person name="Huttley G.A."/>
            <person name="Smit A.F."/>
            <person name="Pask A."/>
            <person name="Temple-Smith P."/>
            <person name="Batzer M.A."/>
            <person name="Walker J.A."/>
            <person name="Konkel M.K."/>
            <person name="Harris R.S."/>
            <person name="Whittington C.M."/>
            <person name="Wong E.S."/>
            <person name="Gemmell N.J."/>
            <person name="Buschiazzo E."/>
            <person name="Vargas Jentzsch I.M."/>
            <person name="Merkel A."/>
            <person name="Schmitz J."/>
            <person name="Zemann A."/>
            <person name="Churakov G."/>
            <person name="Kriegs J.O."/>
            <person name="Brosius J."/>
            <person name="Murchison E.P."/>
            <person name="Sachidanandam R."/>
            <person name="Smith C."/>
            <person name="Hannon G.J."/>
            <person name="Tsend-Ayush E."/>
            <person name="McMillan D."/>
            <person name="Attenborough R."/>
            <person name="Rens W."/>
            <person name="Ferguson-Smith M."/>
            <person name="Lefevre C.M."/>
            <person name="Sharp J.A."/>
            <person name="Nicholas K.R."/>
            <person name="Ray D.A."/>
            <person name="Kube M."/>
            <person name="Reinhardt R."/>
            <person name="Pringle T.H."/>
            <person name="Taylor J."/>
            <person name="Jones R.C."/>
            <person name="Nixon B."/>
            <person name="Dacheux J.L."/>
            <person name="Niwa H."/>
            <person name="Sekita Y."/>
            <person name="Huang X."/>
            <person name="Stark A."/>
            <person name="Kheradpour P."/>
            <person name="Kellis M."/>
            <person name="Flicek P."/>
            <person name="Chen Y."/>
            <person name="Webber C."/>
            <person name="Hardison R."/>
            <person name="Nelson J."/>
            <person name="Hallsworth-Pepin K."/>
            <person name="Delehaunty K."/>
            <person name="Markovic C."/>
            <person name="Minx P."/>
            <person name="Feng Y."/>
            <person name="Kremitzki C."/>
            <person name="Mitreva M."/>
            <person name="Glasscock J."/>
            <person name="Wylie T."/>
            <person name="Wohldmann P."/>
            <person name="Thiru P."/>
            <person name="Nhan M.N."/>
            <person name="Pohl C.S."/>
            <person name="Smith S.M."/>
            <person name="Hou S."/>
            <person name="Nefedov M."/>
            <person name="de Jong P.J."/>
            <person name="Renfree M.B."/>
            <person name="Mardis E.R."/>
            <person name="Wilson R.K."/>
        </authorList>
    </citation>
    <scope>NUCLEOTIDE SEQUENCE [LARGE SCALE GENOMIC DNA]</scope>
    <source>
        <strain evidence="20 21">Glennie</strain>
    </source>
</reference>
<dbReference type="CDD" id="cd00063">
    <property type="entry name" value="FN3"/>
    <property type="match status" value="6"/>
</dbReference>
<name>A0A6I8P0E9_ORNAN</name>
<feature type="binding site" evidence="15">
    <location>
        <position position="1878"/>
    </location>
    <ligand>
        <name>ATP</name>
        <dbReference type="ChEBI" id="CHEBI:30616"/>
    </ligand>
</feature>
<evidence type="ECO:0000256" key="14">
    <source>
        <dbReference type="ARBA" id="ARBA00051243"/>
    </source>
</evidence>
<feature type="domain" description="Fibronectin type-III" evidence="19">
    <location>
        <begin position="971"/>
        <end position="1079"/>
    </location>
</feature>
<evidence type="ECO:0000256" key="9">
    <source>
        <dbReference type="ARBA" id="ARBA00022989"/>
    </source>
</evidence>
<dbReference type="SUPFAM" id="SSF49265">
    <property type="entry name" value="Fibronectin type III"/>
    <property type="match status" value="5"/>
</dbReference>
<dbReference type="Bgee" id="ENSOANG00000012474">
    <property type="expression patterns" value="Expressed in testis"/>
</dbReference>
<dbReference type="Gene3D" id="3.30.200.20">
    <property type="entry name" value="Phosphorylase Kinase, domain 1"/>
    <property type="match status" value="1"/>
</dbReference>
<dbReference type="FunFam" id="2.120.10.30:FF:000044">
    <property type="entry name" value="Tyrosine-protein kinase receptor"/>
    <property type="match status" value="1"/>
</dbReference>
<dbReference type="PROSITE" id="PS50011">
    <property type="entry name" value="PROTEIN_KINASE_DOM"/>
    <property type="match status" value="1"/>
</dbReference>
<dbReference type="SMART" id="SM00219">
    <property type="entry name" value="TyrKc"/>
    <property type="match status" value="1"/>
</dbReference>
<evidence type="ECO:0000256" key="3">
    <source>
        <dbReference type="ARBA" id="ARBA00022679"/>
    </source>
</evidence>
<dbReference type="PROSITE" id="PS50853">
    <property type="entry name" value="FN3"/>
    <property type="match status" value="7"/>
</dbReference>
<dbReference type="InterPro" id="IPR017441">
    <property type="entry name" value="Protein_kinase_ATP_BS"/>
</dbReference>
<evidence type="ECO:0000256" key="11">
    <source>
        <dbReference type="ARBA" id="ARBA00023137"/>
    </source>
</evidence>
<dbReference type="SUPFAM" id="SSF63825">
    <property type="entry name" value="YWTD domain"/>
    <property type="match status" value="3"/>
</dbReference>
<evidence type="ECO:0000259" key="19">
    <source>
        <dbReference type="PROSITE" id="PS50853"/>
    </source>
</evidence>
<feature type="domain" description="Fibronectin type-III" evidence="19">
    <location>
        <begin position="123"/>
        <end position="211"/>
    </location>
</feature>
<dbReference type="Pfam" id="PF00041">
    <property type="entry name" value="fn3"/>
    <property type="match status" value="2"/>
</dbReference>
<evidence type="ECO:0000256" key="6">
    <source>
        <dbReference type="ARBA" id="ARBA00022741"/>
    </source>
</evidence>
<dbReference type="InterPro" id="IPR050122">
    <property type="entry name" value="RTK"/>
</dbReference>
<dbReference type="PANTHER" id="PTHR24416:SF527">
    <property type="entry name" value="PROTO-ONCOGENE TYROSINE-PROTEIN KINASE ROS"/>
    <property type="match status" value="1"/>
</dbReference>
<feature type="domain" description="Fibronectin type-III" evidence="19">
    <location>
        <begin position="1359"/>
        <end position="1462"/>
    </location>
</feature>
<dbReference type="PROSITE" id="PS00107">
    <property type="entry name" value="PROTEIN_KINASE_ATP"/>
    <property type="match status" value="1"/>
</dbReference>
<dbReference type="GO" id="GO:0005524">
    <property type="term" value="F:ATP binding"/>
    <property type="evidence" value="ECO:0007669"/>
    <property type="project" value="UniProtKB-UniRule"/>
</dbReference>
<dbReference type="FunFam" id="3.30.200.20:FF:000301">
    <property type="entry name" value="Tyrosine-protein kinase receptor"/>
    <property type="match status" value="1"/>
</dbReference>
<keyword evidence="3" id="KW-0808">Transferase</keyword>
<keyword evidence="4 16" id="KW-0812">Transmembrane</keyword>
<feature type="region of interest" description="Disordered" evidence="17">
    <location>
        <begin position="2119"/>
        <end position="2139"/>
    </location>
</feature>
<evidence type="ECO:0000256" key="4">
    <source>
        <dbReference type="ARBA" id="ARBA00022692"/>
    </source>
</evidence>
<dbReference type="InterPro" id="IPR001245">
    <property type="entry name" value="Ser-Thr/Tyr_kinase_cat_dom"/>
</dbReference>
<dbReference type="GO" id="GO:0016020">
    <property type="term" value="C:membrane"/>
    <property type="evidence" value="ECO:0007669"/>
    <property type="project" value="UniProtKB-SubCell"/>
</dbReference>
<evidence type="ECO:0000256" key="1">
    <source>
        <dbReference type="ARBA" id="ARBA00004479"/>
    </source>
</evidence>
<evidence type="ECO:0000256" key="15">
    <source>
        <dbReference type="PROSITE-ProRule" id="PRU10141"/>
    </source>
</evidence>
<keyword evidence="5" id="KW-0677">Repeat</keyword>
<comment type="similarity">
    <text evidence="16">Belongs to the protein kinase superfamily. Tyr protein kinase family. Insulin receptor subfamily.</text>
</comment>
<keyword evidence="6 15" id="KW-0547">Nucleotide-binding</keyword>
<dbReference type="SMART" id="SM00135">
    <property type="entry name" value="LY"/>
    <property type="match status" value="3"/>
</dbReference>
<evidence type="ECO:0000256" key="7">
    <source>
        <dbReference type="ARBA" id="ARBA00022777"/>
    </source>
</evidence>
<accession>A0A6I8P0E9</accession>
<evidence type="ECO:0000256" key="16">
    <source>
        <dbReference type="RuleBase" id="RU000312"/>
    </source>
</evidence>
<dbReference type="FunFam" id="2.60.40.10:FF:001018">
    <property type="entry name" value="Tyrosine-protein kinase receptor"/>
    <property type="match status" value="1"/>
</dbReference>
<feature type="domain" description="Fibronectin type-III" evidence="19">
    <location>
        <begin position="1564"/>
        <end position="1656"/>
    </location>
</feature>
<keyword evidence="12 16" id="KW-0675">Receptor</keyword>
<dbReference type="PROSITE" id="PS00109">
    <property type="entry name" value="PROTEIN_KINASE_TYR"/>
    <property type="match status" value="1"/>
</dbReference>
<reference evidence="20" key="3">
    <citation type="submission" date="2025-09" db="UniProtKB">
        <authorList>
            <consortium name="Ensembl"/>
        </authorList>
    </citation>
    <scope>IDENTIFICATION</scope>
    <source>
        <strain evidence="20">Glennie</strain>
    </source>
</reference>
<dbReference type="InterPro" id="IPR000033">
    <property type="entry name" value="LDLR_classB_rpt"/>
</dbReference>